<dbReference type="InterPro" id="IPR000631">
    <property type="entry name" value="CARKD"/>
</dbReference>
<comment type="similarity">
    <text evidence="6">Belongs to the NnrD/CARKD family.</text>
</comment>
<name>A0A1F7Z185_9BACT</name>
<dbReference type="EC" id="4.2.1.136" evidence="6"/>
<feature type="binding site" evidence="6">
    <location>
        <position position="220"/>
    </location>
    <ligand>
        <name>(6S)-NADPHX</name>
        <dbReference type="ChEBI" id="CHEBI:64076"/>
    </ligand>
</feature>
<dbReference type="SUPFAM" id="SSF53613">
    <property type="entry name" value="Ribokinase-like"/>
    <property type="match status" value="1"/>
</dbReference>
<dbReference type="AlphaFoldDB" id="A0A1F7Z185"/>
<protein>
    <recommendedName>
        <fullName evidence="6">ADP-dependent (S)-NAD(P)H-hydrate dehydratase</fullName>
        <ecNumber evidence="6">4.2.1.136</ecNumber>
    </recommendedName>
    <alternativeName>
        <fullName evidence="6">ADP-dependent NAD(P)HX dehydratase</fullName>
    </alternativeName>
</protein>
<evidence type="ECO:0000256" key="2">
    <source>
        <dbReference type="ARBA" id="ARBA00022840"/>
    </source>
</evidence>
<dbReference type="Proteomes" id="UP000178870">
    <property type="component" value="Unassembled WGS sequence"/>
</dbReference>
<dbReference type="GO" id="GO:0005524">
    <property type="term" value="F:ATP binding"/>
    <property type="evidence" value="ECO:0007669"/>
    <property type="project" value="UniProtKB-KW"/>
</dbReference>
<feature type="binding site" evidence="6">
    <location>
        <begin position="191"/>
        <end position="195"/>
    </location>
    <ligand>
        <name>AMP</name>
        <dbReference type="ChEBI" id="CHEBI:456215"/>
    </ligand>
</feature>
<evidence type="ECO:0000313" key="9">
    <source>
        <dbReference type="Proteomes" id="UP000178870"/>
    </source>
</evidence>
<evidence type="ECO:0000256" key="1">
    <source>
        <dbReference type="ARBA" id="ARBA00022741"/>
    </source>
</evidence>
<feature type="binding site" evidence="6">
    <location>
        <position position="219"/>
    </location>
    <ligand>
        <name>AMP</name>
        <dbReference type="ChEBI" id="CHEBI:456215"/>
    </ligand>
</feature>
<dbReference type="HAMAP" id="MF_01965">
    <property type="entry name" value="NADHX_dehydratase"/>
    <property type="match status" value="1"/>
</dbReference>
<dbReference type="Gene3D" id="3.40.1190.20">
    <property type="match status" value="1"/>
</dbReference>
<keyword evidence="2 6" id="KW-0067">ATP-binding</keyword>
<feature type="binding site" evidence="6">
    <location>
        <position position="100"/>
    </location>
    <ligand>
        <name>(6S)-NADPHX</name>
        <dbReference type="ChEBI" id="CHEBI:64076"/>
    </ligand>
</feature>
<comment type="subunit">
    <text evidence="6">Homotetramer.</text>
</comment>
<keyword evidence="4 6" id="KW-0520">NAD</keyword>
<comment type="catalytic activity">
    <reaction evidence="6">
        <text>(6S)-NADPHX + ADP = AMP + phosphate + NADPH + H(+)</text>
        <dbReference type="Rhea" id="RHEA:32235"/>
        <dbReference type="ChEBI" id="CHEBI:15378"/>
        <dbReference type="ChEBI" id="CHEBI:43474"/>
        <dbReference type="ChEBI" id="CHEBI:57783"/>
        <dbReference type="ChEBI" id="CHEBI:64076"/>
        <dbReference type="ChEBI" id="CHEBI:456215"/>
        <dbReference type="ChEBI" id="CHEBI:456216"/>
        <dbReference type="EC" id="4.2.1.136"/>
    </reaction>
</comment>
<keyword evidence="3 6" id="KW-0521">NADP</keyword>
<sequence length="279" mass="30420">MRKFAASELRGLYRPDKNSSGEDNGQVVIIGGSSLFHGAPFFAVQSASRVVDMVFFSSPEKSLRDVAANLKSRLFNFIWVPFGEVEDYIKKSDAVLIGPGFMRAHNEKANTGPSNASDKAYNVSRKITQELLDKFPNKKWVVDGGSLQVMEPEWIPKGAIVTPNKKEYKILFGDLNPDEASKKYDCIIVLKGPVTYVYSSNERFEVHGGNPGMTKGGTGDAMAGLTVGLLAKNEPMLAATSAAYVTKAAGDALYKKQGVYYNADDLANIIPETLYKLTA</sequence>
<reference evidence="8 9" key="1">
    <citation type="journal article" date="2016" name="Nat. Commun.">
        <title>Thousands of microbial genomes shed light on interconnected biogeochemical processes in an aquifer system.</title>
        <authorList>
            <person name="Anantharaman K."/>
            <person name="Brown C.T."/>
            <person name="Hug L.A."/>
            <person name="Sharon I."/>
            <person name="Castelle C.J."/>
            <person name="Probst A.J."/>
            <person name="Thomas B.C."/>
            <person name="Singh A."/>
            <person name="Wilkins M.J."/>
            <person name="Karaoz U."/>
            <person name="Brodie E.L."/>
            <person name="Williams K.H."/>
            <person name="Hubbard S.S."/>
            <person name="Banfield J.F."/>
        </authorList>
    </citation>
    <scope>NUCLEOTIDE SEQUENCE [LARGE SCALE GENOMIC DNA]</scope>
</reference>
<dbReference type="PANTHER" id="PTHR12592">
    <property type="entry name" value="ATP-DEPENDENT (S)-NAD(P)H-HYDRATE DEHYDRATASE FAMILY MEMBER"/>
    <property type="match status" value="1"/>
</dbReference>
<evidence type="ECO:0000256" key="6">
    <source>
        <dbReference type="HAMAP-Rule" id="MF_01965"/>
    </source>
</evidence>
<dbReference type="GO" id="GO:0046496">
    <property type="term" value="P:nicotinamide nucleotide metabolic process"/>
    <property type="evidence" value="ECO:0007669"/>
    <property type="project" value="UniProtKB-UniRule"/>
</dbReference>
<dbReference type="PROSITE" id="PS51383">
    <property type="entry name" value="YJEF_C_3"/>
    <property type="match status" value="1"/>
</dbReference>
<evidence type="ECO:0000259" key="7">
    <source>
        <dbReference type="PROSITE" id="PS51383"/>
    </source>
</evidence>
<evidence type="ECO:0000256" key="5">
    <source>
        <dbReference type="ARBA" id="ARBA00023239"/>
    </source>
</evidence>
<gene>
    <name evidence="6" type="primary">nnrD</name>
    <name evidence="8" type="ORF">A2803_03270</name>
</gene>
<keyword evidence="1 6" id="KW-0547">Nucleotide-binding</keyword>
<feature type="domain" description="YjeF C-terminal" evidence="7">
    <location>
        <begin position="4"/>
        <end position="277"/>
    </location>
</feature>
<dbReference type="EMBL" id="MGGP01000014">
    <property type="protein sequence ID" value="OGM32465.1"/>
    <property type="molecule type" value="Genomic_DNA"/>
</dbReference>
<comment type="caution">
    <text evidence="6">Lacks conserved residue(s) required for the propagation of feature annotation.</text>
</comment>
<dbReference type="GO" id="GO:0052855">
    <property type="term" value="F:ADP-dependent NAD(P)H-hydrate dehydratase activity"/>
    <property type="evidence" value="ECO:0007669"/>
    <property type="project" value="UniProtKB-UniRule"/>
</dbReference>
<evidence type="ECO:0000313" key="8">
    <source>
        <dbReference type="EMBL" id="OGM32465.1"/>
    </source>
</evidence>
<dbReference type="CDD" id="cd01171">
    <property type="entry name" value="YXKO-related"/>
    <property type="match status" value="1"/>
</dbReference>
<dbReference type="GO" id="GO:0110051">
    <property type="term" value="P:metabolite repair"/>
    <property type="evidence" value="ECO:0007669"/>
    <property type="project" value="TreeGrafter"/>
</dbReference>
<evidence type="ECO:0000256" key="4">
    <source>
        <dbReference type="ARBA" id="ARBA00023027"/>
    </source>
</evidence>
<organism evidence="8 9">
    <name type="scientific">Candidatus Woesebacteria bacterium RIFCSPHIGHO2_01_FULL_44_21</name>
    <dbReference type="NCBI Taxonomy" id="1802503"/>
    <lineage>
        <taxon>Bacteria</taxon>
        <taxon>Candidatus Woeseibacteriota</taxon>
    </lineage>
</organism>
<keyword evidence="5 6" id="KW-0456">Lyase</keyword>
<comment type="caution">
    <text evidence="8">The sequence shown here is derived from an EMBL/GenBank/DDBJ whole genome shotgun (WGS) entry which is preliminary data.</text>
</comment>
<dbReference type="Pfam" id="PF01256">
    <property type="entry name" value="Carb_kinase"/>
    <property type="match status" value="1"/>
</dbReference>
<comment type="cofactor">
    <cofactor evidence="6">
        <name>Mg(2+)</name>
        <dbReference type="ChEBI" id="CHEBI:18420"/>
    </cofactor>
</comment>
<evidence type="ECO:0000256" key="3">
    <source>
        <dbReference type="ARBA" id="ARBA00022857"/>
    </source>
</evidence>
<dbReference type="PANTHER" id="PTHR12592:SF0">
    <property type="entry name" value="ATP-DEPENDENT (S)-NAD(P)H-HYDRATE DEHYDRATASE"/>
    <property type="match status" value="1"/>
</dbReference>
<comment type="catalytic activity">
    <reaction evidence="6">
        <text>(6S)-NADHX + ADP = AMP + phosphate + NADH + H(+)</text>
        <dbReference type="Rhea" id="RHEA:32223"/>
        <dbReference type="ChEBI" id="CHEBI:15378"/>
        <dbReference type="ChEBI" id="CHEBI:43474"/>
        <dbReference type="ChEBI" id="CHEBI:57945"/>
        <dbReference type="ChEBI" id="CHEBI:64074"/>
        <dbReference type="ChEBI" id="CHEBI:456215"/>
        <dbReference type="ChEBI" id="CHEBI:456216"/>
        <dbReference type="EC" id="4.2.1.136"/>
    </reaction>
</comment>
<feature type="binding site" evidence="6">
    <location>
        <position position="39"/>
    </location>
    <ligand>
        <name>(6S)-NADPHX</name>
        <dbReference type="ChEBI" id="CHEBI:64076"/>
    </ligand>
</feature>
<dbReference type="InterPro" id="IPR029056">
    <property type="entry name" value="Ribokinase-like"/>
</dbReference>
<accession>A0A1F7Z185</accession>
<proteinExistence type="inferred from homology"/>
<comment type="function">
    <text evidence="6">Catalyzes the dehydration of the S-form of NAD(P)HX at the expense of ADP, which is converted to AMP. Together with NAD(P)HX epimerase, which catalyzes the epimerization of the S- and R-forms, the enzyme allows the repair of both epimers of NAD(P)HX, a damaged form of NAD(P)H that is a result of enzymatic or heat-dependent hydration.</text>
</comment>